<dbReference type="EMBL" id="JAUSRD010000027">
    <property type="protein sequence ID" value="MDP9897335.1"/>
    <property type="molecule type" value="Genomic_DNA"/>
</dbReference>
<accession>A0AAW8DDA1</accession>
<dbReference type="AlphaFoldDB" id="A0AAW8DDA1"/>
<evidence type="ECO:0000256" key="3">
    <source>
        <dbReference type="SAM" id="MobiDB-lite"/>
    </source>
</evidence>
<feature type="compositionally biased region" description="Basic residues" evidence="3">
    <location>
        <begin position="107"/>
        <end position="136"/>
    </location>
</feature>
<dbReference type="InterPro" id="IPR053721">
    <property type="entry name" value="Fimbrial_Adhesin_Reg"/>
</dbReference>
<dbReference type="RefSeq" id="WP_307687271.1">
    <property type="nucleotide sequence ID" value="NZ_JAUSRD010000027.1"/>
</dbReference>
<evidence type="ECO:0000256" key="2">
    <source>
        <dbReference type="ARBA" id="ARBA00023163"/>
    </source>
</evidence>
<gene>
    <name evidence="4" type="ORF">J2W31_006479</name>
</gene>
<reference evidence="4" key="1">
    <citation type="submission" date="2023-07" db="EMBL/GenBank/DDBJ databases">
        <title>Sorghum-associated microbial communities from plants grown in Nebraska, USA.</title>
        <authorList>
            <person name="Schachtman D."/>
        </authorList>
    </citation>
    <scope>NUCLEOTIDE SEQUENCE</scope>
    <source>
        <strain evidence="4">DS3754</strain>
    </source>
</reference>
<name>A0AAW8DDA1_9BURK</name>
<evidence type="ECO:0000313" key="5">
    <source>
        <dbReference type="Proteomes" id="UP001242045"/>
    </source>
</evidence>
<comment type="caution">
    <text evidence="4">The sequence shown here is derived from an EMBL/GenBank/DDBJ whole genome shotgun (WGS) entry which is preliminary data.</text>
</comment>
<evidence type="ECO:0000256" key="1">
    <source>
        <dbReference type="ARBA" id="ARBA00023015"/>
    </source>
</evidence>
<protein>
    <submittedName>
        <fullName evidence="4">DNA anti-recombination protein RmuC</fullName>
    </submittedName>
</protein>
<dbReference type="Gene3D" id="1.10.10.2690">
    <property type="match status" value="1"/>
</dbReference>
<organism evidence="4 5">
    <name type="scientific">Variovorax boronicumulans</name>
    <dbReference type="NCBI Taxonomy" id="436515"/>
    <lineage>
        <taxon>Bacteria</taxon>
        <taxon>Pseudomonadati</taxon>
        <taxon>Pseudomonadota</taxon>
        <taxon>Betaproteobacteria</taxon>
        <taxon>Burkholderiales</taxon>
        <taxon>Comamonadaceae</taxon>
        <taxon>Variovorax</taxon>
    </lineage>
</organism>
<sequence>MTKLAETLMTPEEFEATMVYFPTRVGNSREIAQAYHVLGQPATKVAEQFDCSKQNVVKVLARFAKAYERYNQVRRHLNAADARKVKEIESLKTTIAEKTVSSPAKTPAKKAPAKVPAKKAPAKKTPAKKAPAPKKK</sequence>
<feature type="region of interest" description="Disordered" evidence="3">
    <location>
        <begin position="96"/>
        <end position="136"/>
    </location>
</feature>
<keyword evidence="2" id="KW-0804">Transcription</keyword>
<keyword evidence="1" id="KW-0805">Transcription regulation</keyword>
<proteinExistence type="predicted"/>
<dbReference type="Proteomes" id="UP001242045">
    <property type="component" value="Unassembled WGS sequence"/>
</dbReference>
<evidence type="ECO:0000313" key="4">
    <source>
        <dbReference type="EMBL" id="MDP9897335.1"/>
    </source>
</evidence>